<keyword evidence="3" id="KW-1185">Reference proteome</keyword>
<organism evidence="1 4">
    <name type="scientific">Loxostege sticticalis</name>
    <name type="common">Beet webworm moth</name>
    <dbReference type="NCBI Taxonomy" id="481309"/>
    <lineage>
        <taxon>Eukaryota</taxon>
        <taxon>Metazoa</taxon>
        <taxon>Ecdysozoa</taxon>
        <taxon>Arthropoda</taxon>
        <taxon>Hexapoda</taxon>
        <taxon>Insecta</taxon>
        <taxon>Pterygota</taxon>
        <taxon>Neoptera</taxon>
        <taxon>Endopterygota</taxon>
        <taxon>Lepidoptera</taxon>
        <taxon>Glossata</taxon>
        <taxon>Ditrysia</taxon>
        <taxon>Pyraloidea</taxon>
        <taxon>Crambidae</taxon>
        <taxon>Pyraustinae</taxon>
        <taxon>Loxostege</taxon>
    </lineage>
</organism>
<dbReference type="EMBL" id="JBEUOH010000026">
    <property type="protein sequence ID" value="KAL0859966.1"/>
    <property type="molecule type" value="Genomic_DNA"/>
</dbReference>
<evidence type="ECO:0000313" key="2">
    <source>
        <dbReference type="EMBL" id="KAL0859966.1"/>
    </source>
</evidence>
<gene>
    <name evidence="2" type="ORF">ABMA27_010282</name>
    <name evidence="1" type="ORF">ABMA28_010630</name>
</gene>
<evidence type="ECO:0000313" key="1">
    <source>
        <dbReference type="EMBL" id="KAL0810509.1"/>
    </source>
</evidence>
<dbReference type="AlphaFoldDB" id="A0ABD0SB25"/>
<proteinExistence type="predicted"/>
<accession>A0ABD0SB25</accession>
<comment type="caution">
    <text evidence="1">The sequence shown here is derived from an EMBL/GenBank/DDBJ whole genome shotgun (WGS) entry which is preliminary data.</text>
</comment>
<reference evidence="3 4" key="1">
    <citation type="submission" date="2024-06" db="EMBL/GenBank/DDBJ databases">
        <title>A chromosome-level genome assembly of beet webworm, Loxostege sticticalis.</title>
        <authorList>
            <person name="Zhang Y."/>
        </authorList>
    </citation>
    <scope>NUCLEOTIDE SEQUENCE [LARGE SCALE GENOMIC DNA]</scope>
    <source>
        <strain evidence="2">AQ026</strain>
        <strain evidence="1">AQ028</strain>
        <tissue evidence="1">Male pupae</tissue>
        <tissue evidence="2">Whole body</tissue>
    </source>
</reference>
<protein>
    <submittedName>
        <fullName evidence="1">Uncharacterized protein</fullName>
    </submittedName>
</protein>
<dbReference type="Proteomes" id="UP001549920">
    <property type="component" value="Unassembled WGS sequence"/>
</dbReference>
<evidence type="ECO:0000313" key="4">
    <source>
        <dbReference type="Proteomes" id="UP001549921"/>
    </source>
</evidence>
<dbReference type="EMBL" id="JBEDNZ010000026">
    <property type="protein sequence ID" value="KAL0810509.1"/>
    <property type="molecule type" value="Genomic_DNA"/>
</dbReference>
<sequence length="84" mass="8807">MVLVANAGLRTPSGALQHFLAVYSPAYSPVHPRSSLSLRAESADDAHAHAAARAHSASTHALRRPCACAGLPRGPIPPPELFDF</sequence>
<name>A0ABD0SB25_LOXSC</name>
<dbReference type="Proteomes" id="UP001549921">
    <property type="component" value="Unassembled WGS sequence"/>
</dbReference>
<evidence type="ECO:0000313" key="3">
    <source>
        <dbReference type="Proteomes" id="UP001549920"/>
    </source>
</evidence>